<dbReference type="InterPro" id="IPR003690">
    <property type="entry name" value="MTERF"/>
</dbReference>
<proteinExistence type="inferred from homology"/>
<dbReference type="STRING" id="3218.A0A2K1L9P7"/>
<evidence type="ECO:0000256" key="4">
    <source>
        <dbReference type="SAM" id="MobiDB-lite"/>
    </source>
</evidence>
<organism evidence="5">
    <name type="scientific">Physcomitrium patens</name>
    <name type="common">Spreading-leaved earth moss</name>
    <name type="synonym">Physcomitrella patens</name>
    <dbReference type="NCBI Taxonomy" id="3218"/>
    <lineage>
        <taxon>Eukaryota</taxon>
        <taxon>Viridiplantae</taxon>
        <taxon>Streptophyta</taxon>
        <taxon>Embryophyta</taxon>
        <taxon>Bryophyta</taxon>
        <taxon>Bryophytina</taxon>
        <taxon>Bryopsida</taxon>
        <taxon>Funariidae</taxon>
        <taxon>Funariales</taxon>
        <taxon>Funariaceae</taxon>
        <taxon>Physcomitrium</taxon>
    </lineage>
</organism>
<dbReference type="SMART" id="SM00733">
    <property type="entry name" value="Mterf"/>
    <property type="match status" value="9"/>
</dbReference>
<sequence>MPSLVQRDHQFFEISFLGDCQGWGCGCILWVGFAREPILKFVTRNFSYYAKSWKNFTERRKMEMVATASYAPVSTFAQFFSLESFKFPYSATVVAKSPSSRKFCTHALRHKSRGLGFQGRNASCEFVGAEFNSELLSSHWSNRYISCNSSITRIAALRQGHFAEPIVTVGEVEKHEKQLTEEEAVTEYLESVGIDPSSFDELYLQLQLPASLDIVRERVMFLQKIGLTVEDINDYPIMLGYSVKRNFIPVLTYLESLGVTSNSLPILVRKYPQILHTSVVIDLQPHVEYLEGLGIQRADIGSVLTHYPEIFGFKIEGTISTSTAYLVMLGVNPRKMGSILTEMPQILGMRVGNNIKRKVDFLKRFGLTSSDIAKMIETRPQFLGLSLEDQMQPVLNNLVEIGVTQDTVGRVIMQFPDILGLDVKLKLAERLTWLTSEVGISADSLGEVIAKLPQILIINTTKANERVEFLRQAGFSSDVGSMVTNCPQLLAASIDKSLEPNLAYLVGKMRRKLEEVVEFPAYLLYNLEETIQPRHEEITKRSMECSLAWMLNCTDDVFQQRITLEYAEQSTQDEEPDIPYVVARRAKLTDETSVQLPVDSSEDAKNKKSPGWDH</sequence>
<dbReference type="AlphaFoldDB" id="A0A2K1L9P7"/>
<evidence type="ECO:0000256" key="1">
    <source>
        <dbReference type="ARBA" id="ARBA00007692"/>
    </source>
</evidence>
<keyword evidence="2" id="KW-0805">Transcription regulation</keyword>
<reference evidence="5 7" key="2">
    <citation type="journal article" date="2018" name="Plant J.">
        <title>The Physcomitrella patens chromosome-scale assembly reveals moss genome structure and evolution.</title>
        <authorList>
            <person name="Lang D."/>
            <person name="Ullrich K.K."/>
            <person name="Murat F."/>
            <person name="Fuchs J."/>
            <person name="Jenkins J."/>
            <person name="Haas F.B."/>
            <person name="Piednoel M."/>
            <person name="Gundlach H."/>
            <person name="Van Bel M."/>
            <person name="Meyberg R."/>
            <person name="Vives C."/>
            <person name="Morata J."/>
            <person name="Symeonidi A."/>
            <person name="Hiss M."/>
            <person name="Muchero W."/>
            <person name="Kamisugi Y."/>
            <person name="Saleh O."/>
            <person name="Blanc G."/>
            <person name="Decker E.L."/>
            <person name="van Gessel N."/>
            <person name="Grimwood J."/>
            <person name="Hayes R.D."/>
            <person name="Graham S.W."/>
            <person name="Gunter L.E."/>
            <person name="McDaniel S.F."/>
            <person name="Hoernstein S.N.W."/>
            <person name="Larsson A."/>
            <person name="Li F.W."/>
            <person name="Perroud P.F."/>
            <person name="Phillips J."/>
            <person name="Ranjan P."/>
            <person name="Rokshar D.S."/>
            <person name="Rothfels C.J."/>
            <person name="Schneider L."/>
            <person name="Shu S."/>
            <person name="Stevenson D.W."/>
            <person name="Thummler F."/>
            <person name="Tillich M."/>
            <person name="Villarreal Aguilar J.C."/>
            <person name="Widiez T."/>
            <person name="Wong G.K."/>
            <person name="Wymore A."/>
            <person name="Zhang Y."/>
            <person name="Zimmer A.D."/>
            <person name="Quatrano R.S."/>
            <person name="Mayer K.F.X."/>
            <person name="Goodstein D."/>
            <person name="Casacuberta J.M."/>
            <person name="Vandepoele K."/>
            <person name="Reski R."/>
            <person name="Cuming A.C."/>
            <person name="Tuskan G.A."/>
            <person name="Maumus F."/>
            <person name="Salse J."/>
            <person name="Schmutz J."/>
            <person name="Rensing S.A."/>
        </authorList>
    </citation>
    <scope>NUCLEOTIDE SEQUENCE [LARGE SCALE GENOMIC DNA]</scope>
    <source>
        <strain evidence="6 7">cv. Gransden 2004</strain>
    </source>
</reference>
<gene>
    <name evidence="6" type="primary">LOC112283515</name>
    <name evidence="5" type="ORF">PHYPA_001168</name>
</gene>
<dbReference type="Gramene" id="Pp3c1_25410V3.1">
    <property type="protein sequence ID" value="Pp3c1_25410V3.1"/>
    <property type="gene ID" value="Pp3c1_25410"/>
</dbReference>
<dbReference type="EnsemblPlants" id="Pp3c1_25410V3.1">
    <property type="protein sequence ID" value="Pp3c1_25410V3.1"/>
    <property type="gene ID" value="Pp3c1_25410"/>
</dbReference>
<accession>A0A2K1L9P7</accession>
<feature type="region of interest" description="Disordered" evidence="4">
    <location>
        <begin position="592"/>
        <end position="614"/>
    </location>
</feature>
<keyword evidence="7" id="KW-1185">Reference proteome</keyword>
<dbReference type="Gene3D" id="1.25.70.10">
    <property type="entry name" value="Transcription termination factor 3, mitochondrial"/>
    <property type="match status" value="1"/>
</dbReference>
<comment type="similarity">
    <text evidence="1">Belongs to the mTERF family.</text>
</comment>
<keyword evidence="2" id="KW-0804">Transcription</keyword>
<name>A0A2K1L9P7_PHYPA</name>
<dbReference type="EMBL" id="ABEU02000001">
    <property type="protein sequence ID" value="PNR62744.1"/>
    <property type="molecule type" value="Genomic_DNA"/>
</dbReference>
<reference evidence="6" key="3">
    <citation type="submission" date="2020-12" db="UniProtKB">
        <authorList>
            <consortium name="EnsemblPlants"/>
        </authorList>
    </citation>
    <scope>IDENTIFICATION</scope>
</reference>
<keyword evidence="3" id="KW-0809">Transit peptide</keyword>
<feature type="compositionally biased region" description="Basic and acidic residues" evidence="4">
    <location>
        <begin position="602"/>
        <end position="614"/>
    </location>
</feature>
<dbReference type="Proteomes" id="UP000006727">
    <property type="component" value="Chromosome 1"/>
</dbReference>
<dbReference type="InterPro" id="IPR038538">
    <property type="entry name" value="MTERF_sf"/>
</dbReference>
<dbReference type="Pfam" id="PF02536">
    <property type="entry name" value="mTERF"/>
    <property type="match status" value="1"/>
</dbReference>
<dbReference type="GO" id="GO:0006353">
    <property type="term" value="P:DNA-templated transcription termination"/>
    <property type="evidence" value="ECO:0007669"/>
    <property type="project" value="UniProtKB-KW"/>
</dbReference>
<evidence type="ECO:0000313" key="6">
    <source>
        <dbReference type="EnsemblPlants" id="Pp3c1_25410V3.1"/>
    </source>
</evidence>
<reference evidence="5 7" key="1">
    <citation type="journal article" date="2008" name="Science">
        <title>The Physcomitrella genome reveals evolutionary insights into the conquest of land by plants.</title>
        <authorList>
            <person name="Rensing S."/>
            <person name="Lang D."/>
            <person name="Zimmer A."/>
            <person name="Terry A."/>
            <person name="Salamov A."/>
            <person name="Shapiro H."/>
            <person name="Nishiyama T."/>
            <person name="Perroud P.-F."/>
            <person name="Lindquist E."/>
            <person name="Kamisugi Y."/>
            <person name="Tanahashi T."/>
            <person name="Sakakibara K."/>
            <person name="Fujita T."/>
            <person name="Oishi K."/>
            <person name="Shin-I T."/>
            <person name="Kuroki Y."/>
            <person name="Toyoda A."/>
            <person name="Suzuki Y."/>
            <person name="Hashimoto A."/>
            <person name="Yamaguchi K."/>
            <person name="Sugano A."/>
            <person name="Kohara Y."/>
            <person name="Fujiyama A."/>
            <person name="Anterola A."/>
            <person name="Aoki S."/>
            <person name="Ashton N."/>
            <person name="Barbazuk W.B."/>
            <person name="Barker E."/>
            <person name="Bennetzen J."/>
            <person name="Bezanilla M."/>
            <person name="Blankenship R."/>
            <person name="Cho S.H."/>
            <person name="Dutcher S."/>
            <person name="Estelle M."/>
            <person name="Fawcett J.A."/>
            <person name="Gundlach H."/>
            <person name="Hanada K."/>
            <person name="Heyl A."/>
            <person name="Hicks K.A."/>
            <person name="Hugh J."/>
            <person name="Lohr M."/>
            <person name="Mayer K."/>
            <person name="Melkozernov A."/>
            <person name="Murata T."/>
            <person name="Nelson D."/>
            <person name="Pils B."/>
            <person name="Prigge M."/>
            <person name="Reiss B."/>
            <person name="Renner T."/>
            <person name="Rombauts S."/>
            <person name="Rushton P."/>
            <person name="Sanderfoot A."/>
            <person name="Schween G."/>
            <person name="Shiu S.-H."/>
            <person name="Stueber K."/>
            <person name="Theodoulou F.L."/>
            <person name="Tu H."/>
            <person name="Van de Peer Y."/>
            <person name="Verrier P.J."/>
            <person name="Waters E."/>
            <person name="Wood A."/>
            <person name="Yang L."/>
            <person name="Cove D."/>
            <person name="Cuming A."/>
            <person name="Hasebe M."/>
            <person name="Lucas S."/>
            <person name="Mishler D.B."/>
            <person name="Reski R."/>
            <person name="Grigoriev I."/>
            <person name="Quatrano R.S."/>
            <person name="Boore J.L."/>
        </authorList>
    </citation>
    <scope>NUCLEOTIDE SEQUENCE [LARGE SCALE GENOMIC DNA]</scope>
    <source>
        <strain evidence="6 7">cv. Gransden 2004</strain>
    </source>
</reference>
<dbReference type="EnsemblPlants" id="Pp3c1_25410V3.2">
    <property type="protein sequence ID" value="Pp3c1_25410V3.2"/>
    <property type="gene ID" value="Pp3c1_25410"/>
</dbReference>
<dbReference type="PaxDb" id="3218-PP1S21_14V6.1"/>
<evidence type="ECO:0000256" key="2">
    <source>
        <dbReference type="ARBA" id="ARBA00022472"/>
    </source>
</evidence>
<keyword evidence="2" id="KW-0806">Transcription termination</keyword>
<dbReference type="PANTHER" id="PTHR13068">
    <property type="entry name" value="CGI-12 PROTEIN-RELATED"/>
    <property type="match status" value="1"/>
</dbReference>
<dbReference type="PANTHER" id="PTHR13068:SF24">
    <property type="entry name" value="EXPRESSED PROTEIN"/>
    <property type="match status" value="1"/>
</dbReference>
<protein>
    <submittedName>
        <fullName evidence="5 6">Uncharacterized protein</fullName>
    </submittedName>
</protein>
<evidence type="ECO:0000313" key="7">
    <source>
        <dbReference type="Proteomes" id="UP000006727"/>
    </source>
</evidence>
<evidence type="ECO:0000256" key="3">
    <source>
        <dbReference type="ARBA" id="ARBA00022946"/>
    </source>
</evidence>
<evidence type="ECO:0000313" key="5">
    <source>
        <dbReference type="EMBL" id="PNR62744.1"/>
    </source>
</evidence>
<dbReference type="GO" id="GO:0032502">
    <property type="term" value="P:developmental process"/>
    <property type="evidence" value="ECO:0000318"/>
    <property type="project" value="GO_Central"/>
</dbReference>
<dbReference type="Gramene" id="Pp3c1_25410V3.2">
    <property type="protein sequence ID" value="Pp3c1_25410V3.2"/>
    <property type="gene ID" value="Pp3c1_25410"/>
</dbReference>
<dbReference type="GO" id="GO:0003676">
    <property type="term" value="F:nucleic acid binding"/>
    <property type="evidence" value="ECO:0007669"/>
    <property type="project" value="InterPro"/>
</dbReference>